<dbReference type="Gene3D" id="3.30.70.270">
    <property type="match status" value="1"/>
</dbReference>
<feature type="non-terminal residue" evidence="1">
    <location>
        <position position="1"/>
    </location>
</feature>
<dbReference type="Proteomes" id="UP000257109">
    <property type="component" value="Unassembled WGS sequence"/>
</dbReference>
<dbReference type="AlphaFoldDB" id="A0A371HEB5"/>
<sequence>MNRIFYPPPFLNKFGIVFIDNILAYTHNGEKHEEHQKVVWGDLKEKRLYAKLSKLEFWSEKVLTMFGNQYRQEYSVPPRVKMAKIIFHSSCPTFGLTYLQTSCNMTSSNRFSNKLMSFIDMSHRL</sequence>
<keyword evidence="2" id="KW-1185">Reference proteome</keyword>
<organism evidence="1 2">
    <name type="scientific">Mucuna pruriens</name>
    <name type="common">Velvet bean</name>
    <name type="synonym">Dolichos pruriens</name>
    <dbReference type="NCBI Taxonomy" id="157652"/>
    <lineage>
        <taxon>Eukaryota</taxon>
        <taxon>Viridiplantae</taxon>
        <taxon>Streptophyta</taxon>
        <taxon>Embryophyta</taxon>
        <taxon>Tracheophyta</taxon>
        <taxon>Spermatophyta</taxon>
        <taxon>Magnoliopsida</taxon>
        <taxon>eudicotyledons</taxon>
        <taxon>Gunneridae</taxon>
        <taxon>Pentapetalae</taxon>
        <taxon>rosids</taxon>
        <taxon>fabids</taxon>
        <taxon>Fabales</taxon>
        <taxon>Fabaceae</taxon>
        <taxon>Papilionoideae</taxon>
        <taxon>50 kb inversion clade</taxon>
        <taxon>NPAAA clade</taxon>
        <taxon>indigoferoid/millettioid clade</taxon>
        <taxon>Phaseoleae</taxon>
        <taxon>Mucuna</taxon>
    </lineage>
</organism>
<dbReference type="SUPFAM" id="SSF56672">
    <property type="entry name" value="DNA/RNA polymerases"/>
    <property type="match status" value="1"/>
</dbReference>
<dbReference type="InterPro" id="IPR053134">
    <property type="entry name" value="RNA-dir_DNA_polymerase"/>
</dbReference>
<evidence type="ECO:0000313" key="1">
    <source>
        <dbReference type="EMBL" id="RDY01131.1"/>
    </source>
</evidence>
<reference evidence="1" key="1">
    <citation type="submission" date="2018-05" db="EMBL/GenBank/DDBJ databases">
        <title>Draft genome of Mucuna pruriens seed.</title>
        <authorList>
            <person name="Nnadi N.E."/>
            <person name="Vos R."/>
            <person name="Hasami M.H."/>
            <person name="Devisetty U.K."/>
            <person name="Aguiy J.C."/>
        </authorList>
    </citation>
    <scope>NUCLEOTIDE SEQUENCE [LARGE SCALE GENOMIC DNA]</scope>
    <source>
        <strain evidence="1">JCA_2017</strain>
    </source>
</reference>
<dbReference type="EMBL" id="QJKJ01002834">
    <property type="protein sequence ID" value="RDY01131.1"/>
    <property type="molecule type" value="Genomic_DNA"/>
</dbReference>
<dbReference type="InterPro" id="IPR043128">
    <property type="entry name" value="Rev_trsase/Diguanyl_cyclase"/>
</dbReference>
<name>A0A371HEB5_MUCPR</name>
<gene>
    <name evidence="1" type="ORF">CR513_15583</name>
</gene>
<dbReference type="PANTHER" id="PTHR24559:SF444">
    <property type="entry name" value="REVERSE TRANSCRIPTASE DOMAIN-CONTAINING PROTEIN"/>
    <property type="match status" value="1"/>
</dbReference>
<dbReference type="InterPro" id="IPR043502">
    <property type="entry name" value="DNA/RNA_pol_sf"/>
</dbReference>
<dbReference type="PANTHER" id="PTHR24559">
    <property type="entry name" value="TRANSPOSON TY3-I GAG-POL POLYPROTEIN"/>
    <property type="match status" value="1"/>
</dbReference>
<evidence type="ECO:0000313" key="2">
    <source>
        <dbReference type="Proteomes" id="UP000257109"/>
    </source>
</evidence>
<protein>
    <submittedName>
        <fullName evidence="1">Uncharacterized protein</fullName>
    </submittedName>
</protein>
<dbReference type="OrthoDB" id="1701144at2759"/>
<comment type="caution">
    <text evidence="1">The sequence shown here is derived from an EMBL/GenBank/DDBJ whole genome shotgun (WGS) entry which is preliminary data.</text>
</comment>
<proteinExistence type="predicted"/>
<accession>A0A371HEB5</accession>